<keyword evidence="5" id="KW-0007">Acetylation</keyword>
<dbReference type="Gene3D" id="1.10.220.10">
    <property type="entry name" value="Annexin"/>
    <property type="match status" value="4"/>
</dbReference>
<evidence type="ECO:0000256" key="1">
    <source>
        <dbReference type="ARBA" id="ARBA00007184"/>
    </source>
</evidence>
<keyword evidence="6 9" id="KW-0041">Annexin</keyword>
<dbReference type="SUPFAM" id="SSF47874">
    <property type="entry name" value="Annexin"/>
    <property type="match status" value="1"/>
</dbReference>
<evidence type="ECO:0000256" key="8">
    <source>
        <dbReference type="PIRSR" id="PIRSR609118-1"/>
    </source>
</evidence>
<dbReference type="Proteomes" id="UP001558713">
    <property type="component" value="Unassembled WGS sequence"/>
</dbReference>
<feature type="binding site" evidence="8">
    <location>
        <position position="67"/>
    </location>
    <ligand>
        <name>Ca(2+)</name>
        <dbReference type="ChEBI" id="CHEBI:29108"/>
        <label>1</label>
    </ligand>
</feature>
<keyword evidence="3 9" id="KW-0677">Repeat</keyword>
<dbReference type="FunFam" id="1.10.220.10:FF:000006">
    <property type="entry name" value="Annexin"/>
    <property type="match status" value="1"/>
</dbReference>
<evidence type="ECO:0000256" key="2">
    <source>
        <dbReference type="ARBA" id="ARBA00022723"/>
    </source>
</evidence>
<dbReference type="InterPro" id="IPR009118">
    <property type="entry name" value="AnnexinD_plant"/>
</dbReference>
<evidence type="ECO:0000256" key="6">
    <source>
        <dbReference type="ARBA" id="ARBA00023216"/>
    </source>
</evidence>
<dbReference type="FunFam" id="1.10.220.10:FF:000001">
    <property type="entry name" value="Annexin"/>
    <property type="match status" value="1"/>
</dbReference>
<gene>
    <name evidence="10" type="ORF">V5N11_014631</name>
</gene>
<protein>
    <recommendedName>
        <fullName evidence="9">Annexin</fullName>
    </recommendedName>
</protein>
<dbReference type="GO" id="GO:0005544">
    <property type="term" value="F:calcium-dependent phospholipid binding"/>
    <property type="evidence" value="ECO:0007669"/>
    <property type="project" value="UniProtKB-KW"/>
</dbReference>
<dbReference type="EMBL" id="JBANAX010000654">
    <property type="protein sequence ID" value="KAL1199134.1"/>
    <property type="molecule type" value="Genomic_DNA"/>
</dbReference>
<dbReference type="Pfam" id="PF00191">
    <property type="entry name" value="Annexin"/>
    <property type="match status" value="4"/>
</dbReference>
<feature type="binding site" evidence="8">
    <location>
        <position position="27"/>
    </location>
    <ligand>
        <name>Ca(2+)</name>
        <dbReference type="ChEBI" id="CHEBI:29108"/>
        <label>1</label>
    </ligand>
</feature>
<keyword evidence="11" id="KW-1185">Reference proteome</keyword>
<evidence type="ECO:0000256" key="9">
    <source>
        <dbReference type="RuleBase" id="RU003540"/>
    </source>
</evidence>
<dbReference type="GO" id="GO:0009651">
    <property type="term" value="P:response to salt stress"/>
    <property type="evidence" value="ECO:0007669"/>
    <property type="project" value="UniProtKB-ARBA"/>
</dbReference>
<comment type="similarity">
    <text evidence="9">Belongs to the annexin family.</text>
</comment>
<keyword evidence="7 9" id="KW-0111">Calcium/phospholipid-binding</keyword>
<accession>A0ABD1A7S3</accession>
<comment type="similarity">
    <text evidence="1">Belongs to the annexin (TC 1.A.31.1) family.</text>
</comment>
<dbReference type="GO" id="GO:0009408">
    <property type="term" value="P:response to heat"/>
    <property type="evidence" value="ECO:0007669"/>
    <property type="project" value="UniProtKB-ARBA"/>
</dbReference>
<dbReference type="AlphaFoldDB" id="A0ABD1A7S3"/>
<dbReference type="PROSITE" id="PS51897">
    <property type="entry name" value="ANNEXIN_2"/>
    <property type="match status" value="4"/>
</dbReference>
<dbReference type="InterPro" id="IPR037104">
    <property type="entry name" value="Annexin_sf"/>
</dbReference>
<dbReference type="SMART" id="SM00335">
    <property type="entry name" value="ANX"/>
    <property type="match status" value="4"/>
</dbReference>
<proteinExistence type="inferred from homology"/>
<evidence type="ECO:0000256" key="3">
    <source>
        <dbReference type="ARBA" id="ARBA00022737"/>
    </source>
</evidence>
<dbReference type="GO" id="GO:0009414">
    <property type="term" value="P:response to water deprivation"/>
    <property type="evidence" value="ECO:0007669"/>
    <property type="project" value="UniProtKB-ARBA"/>
</dbReference>
<name>A0ABD1A7S3_CARAN</name>
<dbReference type="InterPro" id="IPR018252">
    <property type="entry name" value="Annexin_repeat_CS"/>
</dbReference>
<feature type="binding site" evidence="8">
    <location>
        <position position="253"/>
    </location>
    <ligand>
        <name>Ca(2+)</name>
        <dbReference type="ChEBI" id="CHEBI:29108"/>
        <label>2</label>
    </ligand>
</feature>
<dbReference type="PANTHER" id="PTHR10502:SF193">
    <property type="entry name" value="ANNEXIN D8"/>
    <property type="match status" value="1"/>
</dbReference>
<feature type="binding site" evidence="8">
    <location>
        <position position="25"/>
    </location>
    <ligand>
        <name>Ca(2+)</name>
        <dbReference type="ChEBI" id="CHEBI:29108"/>
        <label>1</label>
    </ligand>
</feature>
<evidence type="ECO:0000313" key="11">
    <source>
        <dbReference type="Proteomes" id="UP001558713"/>
    </source>
</evidence>
<dbReference type="PANTHER" id="PTHR10502">
    <property type="entry name" value="ANNEXIN"/>
    <property type="match status" value="1"/>
</dbReference>
<dbReference type="GO" id="GO:0009409">
    <property type="term" value="P:response to cold"/>
    <property type="evidence" value="ECO:0007669"/>
    <property type="project" value="UniProtKB-ARBA"/>
</dbReference>
<feature type="binding site" evidence="8">
    <location>
        <position position="295"/>
    </location>
    <ligand>
        <name>Ca(2+)</name>
        <dbReference type="ChEBI" id="CHEBI:29108"/>
        <label>3</label>
    </ligand>
</feature>
<evidence type="ECO:0000256" key="7">
    <source>
        <dbReference type="ARBA" id="ARBA00023302"/>
    </source>
</evidence>
<organism evidence="10 11">
    <name type="scientific">Cardamine amara subsp. amara</name>
    <dbReference type="NCBI Taxonomy" id="228776"/>
    <lineage>
        <taxon>Eukaryota</taxon>
        <taxon>Viridiplantae</taxon>
        <taxon>Streptophyta</taxon>
        <taxon>Embryophyta</taxon>
        <taxon>Tracheophyta</taxon>
        <taxon>Spermatophyta</taxon>
        <taxon>Magnoliopsida</taxon>
        <taxon>eudicotyledons</taxon>
        <taxon>Gunneridae</taxon>
        <taxon>Pentapetalae</taxon>
        <taxon>rosids</taxon>
        <taxon>malvids</taxon>
        <taxon>Brassicales</taxon>
        <taxon>Brassicaceae</taxon>
        <taxon>Cardamineae</taxon>
        <taxon>Cardamine</taxon>
    </lineage>
</organism>
<dbReference type="FunFam" id="1.10.220.10:FF:000009">
    <property type="entry name" value="Annexin"/>
    <property type="match status" value="1"/>
</dbReference>
<evidence type="ECO:0000256" key="4">
    <source>
        <dbReference type="ARBA" id="ARBA00022837"/>
    </source>
</evidence>
<dbReference type="FunFam" id="1.10.220.10:FF:000008">
    <property type="entry name" value="Annexin"/>
    <property type="match status" value="1"/>
</dbReference>
<feature type="binding site" evidence="8">
    <location>
        <position position="297"/>
    </location>
    <ligand>
        <name>Ca(2+)</name>
        <dbReference type="ChEBI" id="CHEBI:29108"/>
        <label>2</label>
    </ligand>
</feature>
<dbReference type="GO" id="GO:0046872">
    <property type="term" value="F:metal ion binding"/>
    <property type="evidence" value="ECO:0007669"/>
    <property type="project" value="UniProtKB-KW"/>
</dbReference>
<dbReference type="InterPro" id="IPR018502">
    <property type="entry name" value="Annexin_repeat"/>
</dbReference>
<keyword evidence="4 8" id="KW-0106">Calcium</keyword>
<keyword evidence="2 8" id="KW-0479">Metal-binding</keyword>
<comment type="caution">
    <text evidence="10">The sequence shown here is derived from an EMBL/GenBank/DDBJ whole genome shotgun (WGS) entry which is preliminary data.</text>
</comment>
<comment type="domain">
    <text evidence="9">A pair of annexin repeats may form one binding site for calcium and phospholipid.</text>
</comment>
<sequence length="312" mass="35335">MATIVSPPHFSPVEDAENIKKACQGWGTDEKAIISILGHRNLFQRKLIRQAYQEIYHEDLIHQLKSELSSDFESAVCLWVLDPPERDAHLANLALQKPVPDHKVLIEIACMRSPEDLLAARRAYHSLYKLSLEEDLASRTTGDIRRLLVALASAYKYDGEEIDEMLAQSEAAILHDEILGKAVDHEETIRVLSTRSSTQLSAIFNRYKDVYSKSITKDLLNHPTNEYLSALRAAIRCIKNPNRYYAKVLRNAINTEGTDEDALNRVIVTRAEKDLKKIAELYLKRNNVSLDQAIVKETSGDYKAFLLALLGH</sequence>
<dbReference type="PRINTS" id="PR00196">
    <property type="entry name" value="ANNEXIN"/>
</dbReference>
<evidence type="ECO:0000256" key="5">
    <source>
        <dbReference type="ARBA" id="ARBA00022990"/>
    </source>
</evidence>
<reference evidence="10 11" key="1">
    <citation type="submission" date="2024-04" db="EMBL/GenBank/DDBJ databases">
        <title>Genome assembly C_amara_ONT_v2.</title>
        <authorList>
            <person name="Yant L."/>
            <person name="Moore C."/>
            <person name="Slenker M."/>
        </authorList>
    </citation>
    <scope>NUCLEOTIDE SEQUENCE [LARGE SCALE GENOMIC DNA]</scope>
    <source>
        <tissue evidence="10">Leaf</tissue>
    </source>
</reference>
<feature type="binding site" evidence="8">
    <location>
        <position position="257"/>
    </location>
    <ligand>
        <name>Ca(2+)</name>
        <dbReference type="ChEBI" id="CHEBI:29108"/>
        <label>2</label>
    </ligand>
</feature>
<dbReference type="InterPro" id="IPR001464">
    <property type="entry name" value="Annexin"/>
</dbReference>
<evidence type="ECO:0000313" key="10">
    <source>
        <dbReference type="EMBL" id="KAL1199134.1"/>
    </source>
</evidence>
<dbReference type="PROSITE" id="PS00223">
    <property type="entry name" value="ANNEXIN_1"/>
    <property type="match status" value="1"/>
</dbReference>
<dbReference type="PRINTS" id="PR01814">
    <property type="entry name" value="ANNEXINPLANT"/>
</dbReference>
<feature type="binding site" evidence="8">
    <location>
        <position position="298"/>
    </location>
    <ligand>
        <name>Ca(2+)</name>
        <dbReference type="ChEBI" id="CHEBI:29108"/>
        <label>3</label>
    </ligand>
</feature>